<dbReference type="InterPro" id="IPR046700">
    <property type="entry name" value="DUF6570"/>
</dbReference>
<proteinExistence type="predicted"/>
<dbReference type="AlphaFoldDB" id="A7SKP6"/>
<gene>
    <name evidence="3" type="ORF">NEMVEDRAFT_v1g213773</name>
</gene>
<organism evidence="3 4">
    <name type="scientific">Nematostella vectensis</name>
    <name type="common">Starlet sea anemone</name>
    <dbReference type="NCBI Taxonomy" id="45351"/>
    <lineage>
        <taxon>Eukaryota</taxon>
        <taxon>Metazoa</taxon>
        <taxon>Cnidaria</taxon>
        <taxon>Anthozoa</taxon>
        <taxon>Hexacorallia</taxon>
        <taxon>Actiniaria</taxon>
        <taxon>Edwardsiidae</taxon>
        <taxon>Nematostella</taxon>
    </lineage>
</organism>
<evidence type="ECO:0000313" key="4">
    <source>
        <dbReference type="Proteomes" id="UP000001593"/>
    </source>
</evidence>
<dbReference type="PANTHER" id="PTHR46704">
    <property type="entry name" value="CXC DOMAIN-CONTAINING PROTEIN-RELATED"/>
    <property type="match status" value="1"/>
</dbReference>
<dbReference type="SUPFAM" id="SSF52540">
    <property type="entry name" value="P-loop containing nucleoside triphosphate hydrolases"/>
    <property type="match status" value="1"/>
</dbReference>
<dbReference type="InParanoid" id="A7SKP6"/>
<evidence type="ECO:0000259" key="2">
    <source>
        <dbReference type="Pfam" id="PF20209"/>
    </source>
</evidence>
<accession>A7SKP6</accession>
<name>A7SKP6_NEMVE</name>
<evidence type="ECO:0000256" key="1">
    <source>
        <dbReference type="SAM" id="MobiDB-lite"/>
    </source>
</evidence>
<dbReference type="Pfam" id="PF20209">
    <property type="entry name" value="DUF6570"/>
    <property type="match status" value="1"/>
</dbReference>
<feature type="compositionally biased region" description="Polar residues" evidence="1">
    <location>
        <begin position="1216"/>
        <end position="1230"/>
    </location>
</feature>
<feature type="compositionally biased region" description="Basic and acidic residues" evidence="1">
    <location>
        <begin position="1187"/>
        <end position="1198"/>
    </location>
</feature>
<dbReference type="EMBL" id="DS469690">
    <property type="protein sequence ID" value="EDO35707.1"/>
    <property type="molecule type" value="Genomic_DNA"/>
</dbReference>
<keyword evidence="4" id="KW-1185">Reference proteome</keyword>
<feature type="region of interest" description="Disordered" evidence="1">
    <location>
        <begin position="1172"/>
        <end position="1230"/>
    </location>
</feature>
<sequence>MAVFVKEKINSSEVSFWDPIPKLKVNNFDTVTKRVQVKATNEKLVTVGSDWNLFGRLLIAANARQVDLKGVLAHELSSVPYALAHQDGSLRKTNKSALAGIIEANVDVPSMLPPTTKDTVHLIDAMALVQAVKSGGSNTFGELAVKYFSVITGPMNSACCKMGDVNQSGRTIKKSCNLNFTRGPDQWTCYPYSKTMGQDLAVETLKLERRATQPAKHVQKTIMISITQLNRDNGGEPSCRQYIFTVSEVVPDRVVAEIAFESHLVVDEEQNVEPVIEQGMDYTTQVSIKDVTHPEAHPVQPPPLVEEPLPLVNRARTVDVKYEYAKPGEEETTQERRTRHRRITRKVIKEEQRLREVIGDLPPPPPPGNTQQEEIAYCAIREFEVEQLSYRWSHCQVCKERRIIGKNSKPADVCSRCKKDKERYCIKGPLHRLPQAVQEPATILPRLPADVDIIRVRRKGMEDTNKEFRVRRRRVERALYWLQQNNPVYADVTIDIERIESLPLDGDLPDIRTVEFAEDVHHQDNQGPAPQQLDAGETDMDESTFSGILLPEPGVNVAERIQSAVDGLIAEENEEGRDQAQNEHQRNSAQRVVHNMIMRKRALEQSRYFVDQQLGDPLMTVADLQERMARGNNTIANKLMYFGASLSCAELYFPPLRRLLEQYILDTTGEAVNLLQEHNARFKAVQENTHVLVKIKRGSQGKSFCPHLMEQHKWQQVAAGENVGRRDVSGPEASFELSGLALWGCSRQFSYISMKGSRRLEKNEDTVTSSSSLDRYLARARDEFCSWYRFAAKNGKVPVMYEGVEDFQYDDGGEDFDWSRCTVAVPEDVDPKAWLQDKIEEEEEEASAVDSELILPDVSPLTLNEEQRSIVSLILVTLQKYLQQAEDYVPLRLVVSGTGGTGELTQIIRQAESKRQLRDVLMSMRTYSTTAEKVHWLQQFQWHNLGRTHGEGLLRRMYEEGFFVFPTHRLEWTRNKIKILECNRIPGHPVAKMKAQNNGYHAQKADSNKAGSLLQRLYLCRDSKVMLVANLESAWGLFNGAVGRVVDMVYLKGSRPTDDPPPLPDYVMVRFVSYSGPVLIPVPLRLAWGITTHNCQGMTVGDGEPFRYVVIHPGKYAFEAKSPGALFVALSKAKSAAGTLKQQLPVRQYAKINCKRNEKANNIPRYANIHKGHKQEECPSPPCLPPPKERLGVAKEKGGGGGRKKKKRRGREGPRLTTSTSITNCSQINS</sequence>
<dbReference type="InterPro" id="IPR027417">
    <property type="entry name" value="P-loop_NTPase"/>
</dbReference>
<protein>
    <recommendedName>
        <fullName evidence="2">DUF6570 domain-containing protein</fullName>
    </recommendedName>
</protein>
<reference evidence="3 4" key="1">
    <citation type="journal article" date="2007" name="Science">
        <title>Sea anemone genome reveals ancestral eumetazoan gene repertoire and genomic organization.</title>
        <authorList>
            <person name="Putnam N.H."/>
            <person name="Srivastava M."/>
            <person name="Hellsten U."/>
            <person name="Dirks B."/>
            <person name="Chapman J."/>
            <person name="Salamov A."/>
            <person name="Terry A."/>
            <person name="Shapiro H."/>
            <person name="Lindquist E."/>
            <person name="Kapitonov V.V."/>
            <person name="Jurka J."/>
            <person name="Genikhovich G."/>
            <person name="Grigoriev I.V."/>
            <person name="Lucas S.M."/>
            <person name="Steele R.E."/>
            <person name="Finnerty J.R."/>
            <person name="Technau U."/>
            <person name="Martindale M.Q."/>
            <person name="Rokhsar D.S."/>
        </authorList>
    </citation>
    <scope>NUCLEOTIDE SEQUENCE [LARGE SCALE GENOMIC DNA]</scope>
    <source>
        <strain evidence="4">CH2 X CH6</strain>
    </source>
</reference>
<dbReference type="eggNOG" id="ENOG502S3BW">
    <property type="taxonomic scope" value="Eukaryota"/>
</dbReference>
<dbReference type="HOGENOM" id="CLU_267793_0_0_1"/>
<dbReference type="PANTHER" id="PTHR46704:SF1">
    <property type="entry name" value="TELOMERE LENGTH REGULATION PROTEIN TEL2 HOMOLOG"/>
    <property type="match status" value="1"/>
</dbReference>
<feature type="domain" description="DUF6570" evidence="2">
    <location>
        <begin position="418"/>
        <end position="499"/>
    </location>
</feature>
<evidence type="ECO:0000313" key="3">
    <source>
        <dbReference type="EMBL" id="EDO35707.1"/>
    </source>
</evidence>
<dbReference type="Proteomes" id="UP000001593">
    <property type="component" value="Unassembled WGS sequence"/>
</dbReference>